<sequence length="318" mass="36052">MKRFNLIISFILLTLLLTQNVFATENINDVSFTDLDENYWAFEGIEKLVSSDIIVGYPDGSFKPEGNITRAELVKIVNKVYSFTQKQDTTSFADIKLEDWYYEEVLIAQAAGYINGYPDGTFKPNELVTREELCKIIDVINNLVLLPVDKLPSDEISPWAVEYVNKVISNRLMLVDENGNFRATEKATRAEACDALAKFLLDENEDQPDSTPNSGNGGSTEEAVDETLSKVTRRLEVGVIPNLSSEDQIEIVNDIIENIKAYEADKTHDYESAAKEVYKKYNQLSEAEKIELQLEISDQNDLRDLRSLKDFFFPDADI</sequence>
<dbReference type="OrthoDB" id="174569at2"/>
<proteinExistence type="predicted"/>
<evidence type="ECO:0000313" key="4">
    <source>
        <dbReference type="EMBL" id="TWH79385.1"/>
    </source>
</evidence>
<feature type="signal peptide" evidence="2">
    <location>
        <begin position="1"/>
        <end position="23"/>
    </location>
</feature>
<keyword evidence="2" id="KW-0732">Signal</keyword>
<name>A0A562J8Z6_9FIRM</name>
<feature type="domain" description="SLH" evidence="3">
    <location>
        <begin position="152"/>
        <end position="210"/>
    </location>
</feature>
<feature type="domain" description="SLH" evidence="3">
    <location>
        <begin position="28"/>
        <end position="91"/>
    </location>
</feature>
<organism evidence="4 5">
    <name type="scientific">Sedimentibacter saalensis</name>
    <dbReference type="NCBI Taxonomy" id="130788"/>
    <lineage>
        <taxon>Bacteria</taxon>
        <taxon>Bacillati</taxon>
        <taxon>Bacillota</taxon>
        <taxon>Tissierellia</taxon>
        <taxon>Sedimentibacter</taxon>
    </lineage>
</organism>
<evidence type="ECO:0000256" key="1">
    <source>
        <dbReference type="SAM" id="MobiDB-lite"/>
    </source>
</evidence>
<dbReference type="InterPro" id="IPR051465">
    <property type="entry name" value="Cell_Envelope_Struct_Comp"/>
</dbReference>
<protein>
    <submittedName>
        <fullName evidence="4">S-layer family protein</fullName>
    </submittedName>
</protein>
<dbReference type="RefSeq" id="WP_145083722.1">
    <property type="nucleotide sequence ID" value="NZ_JAYFNS010000001.1"/>
</dbReference>
<gene>
    <name evidence="4" type="ORF">LY60_02363</name>
</gene>
<dbReference type="InterPro" id="IPR001119">
    <property type="entry name" value="SLH_dom"/>
</dbReference>
<dbReference type="AlphaFoldDB" id="A0A562J8Z6"/>
<keyword evidence="5" id="KW-1185">Reference proteome</keyword>
<accession>A0A562J8Z6</accession>
<dbReference type="Proteomes" id="UP000315343">
    <property type="component" value="Unassembled WGS sequence"/>
</dbReference>
<reference evidence="4 5" key="1">
    <citation type="submission" date="2019-07" db="EMBL/GenBank/DDBJ databases">
        <title>Genomic Encyclopedia of Type Strains, Phase I: the one thousand microbial genomes (KMG-I) project.</title>
        <authorList>
            <person name="Kyrpides N."/>
        </authorList>
    </citation>
    <scope>NUCLEOTIDE SEQUENCE [LARGE SCALE GENOMIC DNA]</scope>
    <source>
        <strain evidence="4 5">DSM 13558</strain>
    </source>
</reference>
<dbReference type="EMBL" id="VLKH01000006">
    <property type="protein sequence ID" value="TWH79385.1"/>
    <property type="molecule type" value="Genomic_DNA"/>
</dbReference>
<evidence type="ECO:0000256" key="2">
    <source>
        <dbReference type="SAM" id="SignalP"/>
    </source>
</evidence>
<feature type="domain" description="SLH" evidence="3">
    <location>
        <begin position="92"/>
        <end position="151"/>
    </location>
</feature>
<evidence type="ECO:0000313" key="5">
    <source>
        <dbReference type="Proteomes" id="UP000315343"/>
    </source>
</evidence>
<dbReference type="PROSITE" id="PS51272">
    <property type="entry name" value="SLH"/>
    <property type="match status" value="3"/>
</dbReference>
<feature type="region of interest" description="Disordered" evidence="1">
    <location>
        <begin position="201"/>
        <end position="226"/>
    </location>
</feature>
<dbReference type="PANTHER" id="PTHR43308:SF5">
    <property type="entry name" value="S-LAYER PROTEIN _ PEPTIDOGLYCAN ENDO-BETA-N-ACETYLGLUCOSAMINIDASE"/>
    <property type="match status" value="1"/>
</dbReference>
<dbReference type="PANTHER" id="PTHR43308">
    <property type="entry name" value="OUTER MEMBRANE PROTEIN ALPHA-RELATED"/>
    <property type="match status" value="1"/>
</dbReference>
<comment type="caution">
    <text evidence="4">The sequence shown here is derived from an EMBL/GenBank/DDBJ whole genome shotgun (WGS) entry which is preliminary data.</text>
</comment>
<dbReference type="Pfam" id="PF00395">
    <property type="entry name" value="SLH"/>
    <property type="match status" value="3"/>
</dbReference>
<evidence type="ECO:0000259" key="3">
    <source>
        <dbReference type="PROSITE" id="PS51272"/>
    </source>
</evidence>
<feature type="chain" id="PRO_5022143182" evidence="2">
    <location>
        <begin position="24"/>
        <end position="318"/>
    </location>
</feature>